<dbReference type="EMBL" id="GBXM01083640">
    <property type="protein sequence ID" value="JAH24937.1"/>
    <property type="molecule type" value="Transcribed_RNA"/>
</dbReference>
<evidence type="ECO:0000313" key="2">
    <source>
        <dbReference type="EMBL" id="JAH24937.1"/>
    </source>
</evidence>
<feature type="compositionally biased region" description="Polar residues" evidence="1">
    <location>
        <begin position="8"/>
        <end position="22"/>
    </location>
</feature>
<accession>A0A0E9R834</accession>
<dbReference type="AlphaFoldDB" id="A0A0E9R834"/>
<reference evidence="2" key="2">
    <citation type="journal article" date="2015" name="Fish Shellfish Immunol.">
        <title>Early steps in the European eel (Anguilla anguilla)-Vibrio vulnificus interaction in the gills: Role of the RtxA13 toxin.</title>
        <authorList>
            <person name="Callol A."/>
            <person name="Pajuelo D."/>
            <person name="Ebbesson L."/>
            <person name="Teles M."/>
            <person name="MacKenzie S."/>
            <person name="Amaro C."/>
        </authorList>
    </citation>
    <scope>NUCLEOTIDE SEQUENCE</scope>
</reference>
<sequence>MHICGFPNYTSQRTPNSVNRTEVPSPLDRLYLGSSSKLETYLKRQSQVKVCGFCHATETQHVSLTQLKTMW</sequence>
<reference evidence="2" key="1">
    <citation type="submission" date="2014-11" db="EMBL/GenBank/DDBJ databases">
        <authorList>
            <person name="Amaro Gonzalez C."/>
        </authorList>
    </citation>
    <scope>NUCLEOTIDE SEQUENCE</scope>
</reference>
<proteinExistence type="predicted"/>
<evidence type="ECO:0000256" key="1">
    <source>
        <dbReference type="SAM" id="MobiDB-lite"/>
    </source>
</evidence>
<protein>
    <submittedName>
        <fullName evidence="2">Uncharacterized protein</fullName>
    </submittedName>
</protein>
<organism evidence="2">
    <name type="scientific">Anguilla anguilla</name>
    <name type="common">European freshwater eel</name>
    <name type="synonym">Muraena anguilla</name>
    <dbReference type="NCBI Taxonomy" id="7936"/>
    <lineage>
        <taxon>Eukaryota</taxon>
        <taxon>Metazoa</taxon>
        <taxon>Chordata</taxon>
        <taxon>Craniata</taxon>
        <taxon>Vertebrata</taxon>
        <taxon>Euteleostomi</taxon>
        <taxon>Actinopterygii</taxon>
        <taxon>Neopterygii</taxon>
        <taxon>Teleostei</taxon>
        <taxon>Anguilliformes</taxon>
        <taxon>Anguillidae</taxon>
        <taxon>Anguilla</taxon>
    </lineage>
</organism>
<name>A0A0E9R834_ANGAN</name>
<feature type="region of interest" description="Disordered" evidence="1">
    <location>
        <begin position="1"/>
        <end position="22"/>
    </location>
</feature>